<feature type="transmembrane region" description="Helical" evidence="7">
    <location>
        <begin position="377"/>
        <end position="399"/>
    </location>
</feature>
<evidence type="ECO:0000256" key="1">
    <source>
        <dbReference type="ARBA" id="ARBA00004141"/>
    </source>
</evidence>
<evidence type="ECO:0000256" key="4">
    <source>
        <dbReference type="ARBA" id="ARBA00023136"/>
    </source>
</evidence>
<feature type="transmembrane region" description="Helical" evidence="7">
    <location>
        <begin position="480"/>
        <end position="500"/>
    </location>
</feature>
<comment type="subcellular location">
    <subcellularLocation>
        <location evidence="1">Membrane</location>
        <topology evidence="1">Multi-pass membrane protein</topology>
    </subcellularLocation>
</comment>
<dbReference type="AlphaFoldDB" id="A0A9P9FPR6"/>
<feature type="region of interest" description="Disordered" evidence="6">
    <location>
        <begin position="254"/>
        <end position="310"/>
    </location>
</feature>
<feature type="transmembrane region" description="Helical" evidence="7">
    <location>
        <begin position="69"/>
        <end position="87"/>
    </location>
</feature>
<dbReference type="PROSITE" id="PS50850">
    <property type="entry name" value="MFS"/>
    <property type="match status" value="1"/>
</dbReference>
<feature type="domain" description="Major facilitator superfamily (MFS) profile" evidence="8">
    <location>
        <begin position="69"/>
        <end position="552"/>
    </location>
</feature>
<feature type="transmembrane region" description="Helical" evidence="7">
    <location>
        <begin position="107"/>
        <end position="125"/>
    </location>
</feature>
<dbReference type="Pfam" id="PF07690">
    <property type="entry name" value="MFS_1"/>
    <property type="match status" value="1"/>
</dbReference>
<dbReference type="Proteomes" id="UP000738349">
    <property type="component" value="Unassembled WGS sequence"/>
</dbReference>
<reference evidence="9" key="1">
    <citation type="journal article" date="2021" name="Nat. Commun.">
        <title>Genetic determinants of endophytism in the Arabidopsis root mycobiome.</title>
        <authorList>
            <person name="Mesny F."/>
            <person name="Miyauchi S."/>
            <person name="Thiergart T."/>
            <person name="Pickel B."/>
            <person name="Atanasova L."/>
            <person name="Karlsson M."/>
            <person name="Huettel B."/>
            <person name="Barry K.W."/>
            <person name="Haridas S."/>
            <person name="Chen C."/>
            <person name="Bauer D."/>
            <person name="Andreopoulos W."/>
            <person name="Pangilinan J."/>
            <person name="LaButti K."/>
            <person name="Riley R."/>
            <person name="Lipzen A."/>
            <person name="Clum A."/>
            <person name="Drula E."/>
            <person name="Henrissat B."/>
            <person name="Kohler A."/>
            <person name="Grigoriev I.V."/>
            <person name="Martin F.M."/>
            <person name="Hacquard S."/>
        </authorList>
    </citation>
    <scope>NUCLEOTIDE SEQUENCE</scope>
    <source>
        <strain evidence="9">MPI-CAGE-AT-0147</strain>
    </source>
</reference>
<evidence type="ECO:0000259" key="8">
    <source>
        <dbReference type="PROSITE" id="PS50850"/>
    </source>
</evidence>
<dbReference type="GO" id="GO:0022857">
    <property type="term" value="F:transmembrane transporter activity"/>
    <property type="evidence" value="ECO:0007669"/>
    <property type="project" value="InterPro"/>
</dbReference>
<gene>
    <name evidence="9" type="ORF">EDB81DRAFT_753710</name>
</gene>
<dbReference type="PANTHER" id="PTHR23502">
    <property type="entry name" value="MAJOR FACILITATOR SUPERFAMILY"/>
    <property type="match status" value="1"/>
</dbReference>
<feature type="transmembrane region" description="Helical" evidence="7">
    <location>
        <begin position="447"/>
        <end position="468"/>
    </location>
</feature>
<dbReference type="InterPro" id="IPR011701">
    <property type="entry name" value="MFS"/>
</dbReference>
<keyword evidence="3 7" id="KW-1133">Transmembrane helix</keyword>
<feature type="transmembrane region" description="Helical" evidence="7">
    <location>
        <begin position="226"/>
        <end position="245"/>
    </location>
</feature>
<dbReference type="InterPro" id="IPR036259">
    <property type="entry name" value="MFS_trans_sf"/>
</dbReference>
<evidence type="ECO:0000313" key="10">
    <source>
        <dbReference type="Proteomes" id="UP000738349"/>
    </source>
</evidence>
<proteinExistence type="predicted"/>
<feature type="transmembrane region" description="Helical" evidence="7">
    <location>
        <begin position="195"/>
        <end position="214"/>
    </location>
</feature>
<keyword evidence="2 7" id="KW-0812">Transmembrane</keyword>
<comment type="caution">
    <text evidence="9">The sequence shown here is derived from an EMBL/GenBank/DDBJ whole genome shotgun (WGS) entry which is preliminary data.</text>
</comment>
<feature type="transmembrane region" description="Helical" evidence="7">
    <location>
        <begin position="336"/>
        <end position="357"/>
    </location>
</feature>
<evidence type="ECO:0000313" key="9">
    <source>
        <dbReference type="EMBL" id="KAH7171316.1"/>
    </source>
</evidence>
<evidence type="ECO:0000256" key="6">
    <source>
        <dbReference type="SAM" id="MobiDB-lite"/>
    </source>
</evidence>
<keyword evidence="5" id="KW-0325">Glycoprotein</keyword>
<dbReference type="SUPFAM" id="SSF103473">
    <property type="entry name" value="MFS general substrate transporter"/>
    <property type="match status" value="1"/>
</dbReference>
<sequence length="552" mass="61857">MDENLDENAIREIEDELHTKIYPGTEIMRDVGSHHFVKAGDKVGEAQVLVPQPSNDPHDPLNWNMKWKAITIICGSFLSFSLNLGPLANAPLFEAYIHEWNCSLADAIQFTGIAILVLGFSNFIWVPMSTCFGRRPVMILSSFICAISSIWRAKATSYNSFMGASVLNGIGAGPCETVMPQIIADMIFLHDRGKYQTLYFTTYFSSLMIGPIIAGAMADNHGWRSFWWWNTALLFFTCAINAFLFPETRYHREMPSGHPPGQETDAAMKKQQSNEGTASIKEEGQAERGIGPITITPTGEHTWLSRGKPSKKQFLPWGKYQGNLLRELWLPWYLHLYPVVEFSSFVVSFTACGFLLANLTQQQALSPPPYNFSPQSVGFTNFAILAGGLIGLFTSGPLSDWVSNYLTKRNNGVREPEMRLVTMVPYVFIMILGSVVVAVGYDNHWPWEAIVVVGYTCLGIQVTSLPSIASTYAIDSYKPITGSMFVTITINKNVWGYGFSKYITPWAEKDGFIPPMLTTMALIVFFCSFGILFWYCGKYFRGLTKDSFVHRL</sequence>
<keyword evidence="4 7" id="KW-0472">Membrane</keyword>
<keyword evidence="10" id="KW-1185">Reference proteome</keyword>
<dbReference type="PANTHER" id="PTHR23502:SF149">
    <property type="entry name" value="TRANSPORTER, PUTATIVE-RELATED"/>
    <property type="match status" value="1"/>
</dbReference>
<accession>A0A9P9FPR6</accession>
<dbReference type="GO" id="GO:0005886">
    <property type="term" value="C:plasma membrane"/>
    <property type="evidence" value="ECO:0007669"/>
    <property type="project" value="TreeGrafter"/>
</dbReference>
<feature type="transmembrane region" description="Helical" evidence="7">
    <location>
        <begin position="420"/>
        <end position="441"/>
    </location>
</feature>
<dbReference type="OrthoDB" id="5215911at2759"/>
<protein>
    <submittedName>
        <fullName evidence="9">Major facilitator superfamily domain-containing protein</fullName>
    </submittedName>
</protein>
<name>A0A9P9FPR6_9HYPO</name>
<dbReference type="InterPro" id="IPR020846">
    <property type="entry name" value="MFS_dom"/>
</dbReference>
<organism evidence="9 10">
    <name type="scientific">Dactylonectria macrodidyma</name>
    <dbReference type="NCBI Taxonomy" id="307937"/>
    <lineage>
        <taxon>Eukaryota</taxon>
        <taxon>Fungi</taxon>
        <taxon>Dikarya</taxon>
        <taxon>Ascomycota</taxon>
        <taxon>Pezizomycotina</taxon>
        <taxon>Sordariomycetes</taxon>
        <taxon>Hypocreomycetidae</taxon>
        <taxon>Hypocreales</taxon>
        <taxon>Nectriaceae</taxon>
        <taxon>Dactylonectria</taxon>
    </lineage>
</organism>
<dbReference type="EMBL" id="JAGMUV010000002">
    <property type="protein sequence ID" value="KAH7171316.1"/>
    <property type="molecule type" value="Genomic_DNA"/>
</dbReference>
<evidence type="ECO:0000256" key="7">
    <source>
        <dbReference type="SAM" id="Phobius"/>
    </source>
</evidence>
<dbReference type="Gene3D" id="1.20.1250.20">
    <property type="entry name" value="MFS general substrate transporter like domains"/>
    <property type="match status" value="1"/>
</dbReference>
<feature type="transmembrane region" description="Helical" evidence="7">
    <location>
        <begin position="512"/>
        <end position="535"/>
    </location>
</feature>
<evidence type="ECO:0000256" key="2">
    <source>
        <dbReference type="ARBA" id="ARBA00022692"/>
    </source>
</evidence>
<evidence type="ECO:0000256" key="3">
    <source>
        <dbReference type="ARBA" id="ARBA00022989"/>
    </source>
</evidence>
<evidence type="ECO:0000256" key="5">
    <source>
        <dbReference type="ARBA" id="ARBA00023180"/>
    </source>
</evidence>